<dbReference type="InterPro" id="IPR014987">
    <property type="entry name" value="UPF_YfcL"/>
</dbReference>
<gene>
    <name evidence="1" type="ORF">NJR55_09525</name>
</gene>
<name>A0A9X2FV69_9GAMM</name>
<sequence length="98" mass="10780">MGTRTDFDQLVEQLETVFDDAVVSGTDDELFACGYLRGHFDLVVAQLEMAGETQPERIMPALREAVHKTRHELSPADQAHINNVLDKLALKATNGDAA</sequence>
<proteinExistence type="predicted"/>
<evidence type="ECO:0000313" key="2">
    <source>
        <dbReference type="Proteomes" id="UP001139474"/>
    </source>
</evidence>
<organism evidence="1 2">
    <name type="scientific">Idiomarina rhizosphaerae</name>
    <dbReference type="NCBI Taxonomy" id="2961572"/>
    <lineage>
        <taxon>Bacteria</taxon>
        <taxon>Pseudomonadati</taxon>
        <taxon>Pseudomonadota</taxon>
        <taxon>Gammaproteobacteria</taxon>
        <taxon>Alteromonadales</taxon>
        <taxon>Idiomarinaceae</taxon>
        <taxon>Idiomarina</taxon>
    </lineage>
</organism>
<dbReference type="AlphaFoldDB" id="A0A9X2FV69"/>
<dbReference type="EMBL" id="JAMZDE010000007">
    <property type="protein sequence ID" value="MCP1339829.1"/>
    <property type="molecule type" value="Genomic_DNA"/>
</dbReference>
<dbReference type="Pfam" id="PF08891">
    <property type="entry name" value="YfcL"/>
    <property type="match status" value="1"/>
</dbReference>
<accession>A0A9X2FV69</accession>
<reference evidence="1" key="1">
    <citation type="submission" date="2022-06" db="EMBL/GenBank/DDBJ databases">
        <title>Idiomarina rhizosphaerae M1R2S28.</title>
        <authorList>
            <person name="Sun J.-Q."/>
            <person name="Li L.-F."/>
        </authorList>
    </citation>
    <scope>NUCLEOTIDE SEQUENCE</scope>
    <source>
        <strain evidence="1">M1R2S28</strain>
    </source>
</reference>
<dbReference type="Proteomes" id="UP001139474">
    <property type="component" value="Unassembled WGS sequence"/>
</dbReference>
<evidence type="ECO:0000313" key="1">
    <source>
        <dbReference type="EMBL" id="MCP1339829.1"/>
    </source>
</evidence>
<protein>
    <submittedName>
        <fullName evidence="1">YfcL family protein</fullName>
    </submittedName>
</protein>
<keyword evidence="2" id="KW-1185">Reference proteome</keyword>
<comment type="caution">
    <text evidence="1">The sequence shown here is derived from an EMBL/GenBank/DDBJ whole genome shotgun (WGS) entry which is preliminary data.</text>
</comment>
<dbReference type="RefSeq" id="WP_253619728.1">
    <property type="nucleotide sequence ID" value="NZ_JAMZDE010000007.1"/>
</dbReference>